<proteinExistence type="predicted"/>
<comment type="caution">
    <text evidence="1">The sequence shown here is derived from an EMBL/GenBank/DDBJ whole genome shotgun (WGS) entry which is preliminary data.</text>
</comment>
<dbReference type="Proteomes" id="UP001161389">
    <property type="component" value="Unassembled WGS sequence"/>
</dbReference>
<organism evidence="1 2">
    <name type="scientific">Litoribrevibacter albus</name>
    <dbReference type="NCBI Taxonomy" id="1473156"/>
    <lineage>
        <taxon>Bacteria</taxon>
        <taxon>Pseudomonadati</taxon>
        <taxon>Pseudomonadota</taxon>
        <taxon>Gammaproteobacteria</taxon>
        <taxon>Oceanospirillales</taxon>
        <taxon>Oceanospirillaceae</taxon>
        <taxon>Litoribrevibacter</taxon>
    </lineage>
</organism>
<name>A0AA37W414_9GAMM</name>
<evidence type="ECO:0000313" key="2">
    <source>
        <dbReference type="Proteomes" id="UP001161389"/>
    </source>
</evidence>
<gene>
    <name evidence="1" type="ORF">GCM10007876_01450</name>
</gene>
<evidence type="ECO:0000313" key="1">
    <source>
        <dbReference type="EMBL" id="GLQ29667.1"/>
    </source>
</evidence>
<dbReference type="AlphaFoldDB" id="A0AA37W414"/>
<dbReference type="RefSeq" id="WP_284377585.1">
    <property type="nucleotide sequence ID" value="NZ_BSNM01000002.1"/>
</dbReference>
<dbReference type="EMBL" id="BSNM01000002">
    <property type="protein sequence ID" value="GLQ29667.1"/>
    <property type="molecule type" value="Genomic_DNA"/>
</dbReference>
<accession>A0AA37W414</accession>
<reference evidence="1" key="2">
    <citation type="submission" date="2023-01" db="EMBL/GenBank/DDBJ databases">
        <title>Draft genome sequence of Litoribrevibacter albus strain NBRC 110071.</title>
        <authorList>
            <person name="Sun Q."/>
            <person name="Mori K."/>
        </authorList>
    </citation>
    <scope>NUCLEOTIDE SEQUENCE</scope>
    <source>
        <strain evidence="1">NBRC 110071</strain>
    </source>
</reference>
<reference evidence="1" key="1">
    <citation type="journal article" date="2014" name="Int. J. Syst. Evol. Microbiol.">
        <title>Complete genome sequence of Corynebacterium casei LMG S-19264T (=DSM 44701T), isolated from a smear-ripened cheese.</title>
        <authorList>
            <consortium name="US DOE Joint Genome Institute (JGI-PGF)"/>
            <person name="Walter F."/>
            <person name="Albersmeier A."/>
            <person name="Kalinowski J."/>
            <person name="Ruckert C."/>
        </authorList>
    </citation>
    <scope>NUCLEOTIDE SEQUENCE</scope>
    <source>
        <strain evidence="1">NBRC 110071</strain>
    </source>
</reference>
<keyword evidence="2" id="KW-1185">Reference proteome</keyword>
<protein>
    <submittedName>
        <fullName evidence="1">Uncharacterized protein</fullName>
    </submittedName>
</protein>
<sequence length="173" mass="20776">MDKRRRAGIIMRRYKLEVQEIFDTARRHNEDDVTGFLIEMIYEIGKHYRQTVEFRSTLMNPIERSTFESSIDELIFTELLRSIKFDYILTNYDRWTSAELNNKKPIFLVWDYYMNDKQKLRNIRIPVKVDTEVGEFLEQEAKRRGFAVSNLCAQIVGEWKANLEYSRQDQASE</sequence>